<proteinExistence type="predicted"/>
<dbReference type="EMBL" id="MU003526">
    <property type="protein sequence ID" value="KAF2466038.1"/>
    <property type="molecule type" value="Genomic_DNA"/>
</dbReference>
<dbReference type="Proteomes" id="UP000799755">
    <property type="component" value="Unassembled WGS sequence"/>
</dbReference>
<accession>A0ACB6QGC9</accession>
<comment type="caution">
    <text evidence="1">The sequence shown here is derived from an EMBL/GenBank/DDBJ whole genome shotgun (WGS) entry which is preliminary data.</text>
</comment>
<gene>
    <name evidence="1" type="ORF">BDR25DRAFT_306261</name>
</gene>
<evidence type="ECO:0000313" key="2">
    <source>
        <dbReference type="Proteomes" id="UP000799755"/>
    </source>
</evidence>
<keyword evidence="1" id="KW-0489">Methyltransferase</keyword>
<reference evidence="1" key="1">
    <citation type="journal article" date="2020" name="Stud. Mycol.">
        <title>101 Dothideomycetes genomes: a test case for predicting lifestyles and emergence of pathogens.</title>
        <authorList>
            <person name="Haridas S."/>
            <person name="Albert R."/>
            <person name="Binder M."/>
            <person name="Bloem J."/>
            <person name="Labutti K."/>
            <person name="Salamov A."/>
            <person name="Andreopoulos B."/>
            <person name="Baker S."/>
            <person name="Barry K."/>
            <person name="Bills G."/>
            <person name="Bluhm B."/>
            <person name="Cannon C."/>
            <person name="Castanera R."/>
            <person name="Culley D."/>
            <person name="Daum C."/>
            <person name="Ezra D."/>
            <person name="Gonzalez J."/>
            <person name="Henrissat B."/>
            <person name="Kuo A."/>
            <person name="Liang C."/>
            <person name="Lipzen A."/>
            <person name="Lutzoni F."/>
            <person name="Magnuson J."/>
            <person name="Mondo S."/>
            <person name="Nolan M."/>
            <person name="Ohm R."/>
            <person name="Pangilinan J."/>
            <person name="Park H.-J."/>
            <person name="Ramirez L."/>
            <person name="Alfaro M."/>
            <person name="Sun H."/>
            <person name="Tritt A."/>
            <person name="Yoshinaga Y."/>
            <person name="Zwiers L.-H."/>
            <person name="Turgeon B."/>
            <person name="Goodwin S."/>
            <person name="Spatafora J."/>
            <person name="Crous P."/>
            <person name="Grigoriev I."/>
        </authorList>
    </citation>
    <scope>NUCLEOTIDE SEQUENCE</scope>
    <source>
        <strain evidence="1">ATCC 200398</strain>
    </source>
</reference>
<protein>
    <submittedName>
        <fullName evidence="1">S-adenosyl-L-methionine-dependent methyltransferase</fullName>
    </submittedName>
</protein>
<keyword evidence="2" id="KW-1185">Reference proteome</keyword>
<organism evidence="1 2">
    <name type="scientific">Lindgomyces ingoldianus</name>
    <dbReference type="NCBI Taxonomy" id="673940"/>
    <lineage>
        <taxon>Eukaryota</taxon>
        <taxon>Fungi</taxon>
        <taxon>Dikarya</taxon>
        <taxon>Ascomycota</taxon>
        <taxon>Pezizomycotina</taxon>
        <taxon>Dothideomycetes</taxon>
        <taxon>Pleosporomycetidae</taxon>
        <taxon>Pleosporales</taxon>
        <taxon>Lindgomycetaceae</taxon>
        <taxon>Lindgomyces</taxon>
    </lineage>
</organism>
<name>A0ACB6QGC9_9PLEO</name>
<evidence type="ECO:0000313" key="1">
    <source>
        <dbReference type="EMBL" id="KAF2466038.1"/>
    </source>
</evidence>
<keyword evidence="1" id="KW-0808">Transferase</keyword>
<sequence length="358" mass="38558">MTQPTSINMTFDTSLIDLCQGRSTALNSSFSTTESEPSDAGQPLPTEPTMKTPTLPQGPPTTSQPECQSQDTPKQSQTLDSIQSSIPTLPPPPKCSTPIQHLPTQEAYNAWSSVYDADGNMLQAIDDLELLTLLPDFLSLVLASHSPESRLHIIDLGCGTGRNTAKMLGYAWPKEEDVHITGLDFSQGMLDVAARKLGSIHTGNPGPTRVTWSLEQCDCFPTVNTPNLPTPSSTTALPTTQTPLPLAIAVISTLVLEHIPLSAYFSTLAALVRKGGYALITNMHDEMGRISQAGFVREDGVKIRGTSFAHGVDETVEEAQRMGFEVVVVKERGVEAEDVESGVVGVKVWYGLVVRKAE</sequence>